<organism evidence="18 19">
    <name type="scientific">Fundidesulfovibrio magnetotacticus</name>
    <dbReference type="NCBI Taxonomy" id="2730080"/>
    <lineage>
        <taxon>Bacteria</taxon>
        <taxon>Pseudomonadati</taxon>
        <taxon>Thermodesulfobacteriota</taxon>
        <taxon>Desulfovibrionia</taxon>
        <taxon>Desulfovibrionales</taxon>
        <taxon>Desulfovibrionaceae</taxon>
        <taxon>Fundidesulfovibrio</taxon>
    </lineage>
</organism>
<dbReference type="EMBL" id="BLTE01000010">
    <property type="protein sequence ID" value="GFK94529.1"/>
    <property type="molecule type" value="Genomic_DNA"/>
</dbReference>
<evidence type="ECO:0000256" key="13">
    <source>
        <dbReference type="ARBA" id="ARBA00025923"/>
    </source>
</evidence>
<dbReference type="InterPro" id="IPR003593">
    <property type="entry name" value="AAA+_ATPase"/>
</dbReference>
<dbReference type="InterPro" id="IPR036388">
    <property type="entry name" value="WH-like_DNA-bd_sf"/>
</dbReference>
<dbReference type="SUPFAM" id="SSF52540">
    <property type="entry name" value="P-loop containing nucleoside triphosphate hydrolases"/>
    <property type="match status" value="1"/>
</dbReference>
<feature type="transmembrane region" description="Helical" evidence="16">
    <location>
        <begin position="112"/>
        <end position="130"/>
    </location>
</feature>
<keyword evidence="7" id="KW-0159">Chromosome partition</keyword>
<dbReference type="Pfam" id="PF17854">
    <property type="entry name" value="FtsK_alpha"/>
    <property type="match status" value="1"/>
</dbReference>
<dbReference type="SUPFAM" id="SSF46785">
    <property type="entry name" value="Winged helix' DNA-binding domain"/>
    <property type="match status" value="1"/>
</dbReference>
<keyword evidence="12" id="KW-0131">Cell cycle</keyword>
<keyword evidence="11 16" id="KW-0472">Membrane</keyword>
<reference evidence="18 19" key="1">
    <citation type="submission" date="2020-04" db="EMBL/GenBank/DDBJ databases">
        <authorList>
            <consortium name="Desulfovibrio sp. FSS-1 genome sequencing consortium"/>
            <person name="Shimoshige H."/>
            <person name="Kobayashi H."/>
            <person name="Maekawa T."/>
        </authorList>
    </citation>
    <scope>NUCLEOTIDE SEQUENCE [LARGE SCALE GENOMIC DNA]</scope>
    <source>
        <strain evidence="18 19">SIID29052-01</strain>
    </source>
</reference>
<evidence type="ECO:0000256" key="3">
    <source>
        <dbReference type="ARBA" id="ARBA00022475"/>
    </source>
</evidence>
<dbReference type="AlphaFoldDB" id="A0A6V8LWS0"/>
<evidence type="ECO:0000256" key="5">
    <source>
        <dbReference type="ARBA" id="ARBA00022692"/>
    </source>
</evidence>
<sequence>MGFTALGAPMEEQTTQDPSPEGKKILTELAGVCWLFVAALLGLALATHHPLDPTLNQTRIAGREIANLAGFLGAYLSGLLVDLFGLAGWFLPALAAYSGLARLFPLMGITRTHWSGLFGIFLVVLVSLGSDWPGPGLSINHVKGGGWFGSALYGLGARLLSPVGTYLAVTFLAVASVQLFLGVSWQEMFLKAKDFLAGIWDVAGPTVRRFLFGPGKEEREDEDHAAAPAVHEAHDPDEELVVTPKAQASRTARPKARPLLRKTPTPAPRPDGLPSLDLLSKPPAQAVGPGDDVLRAQAASLVTCLADFGIQGEVVRVVPGPVVTMFEIRPAPGVKVSRIAGLSNDIALAMKAMAVRIEAPIPGRDTVGVEIPNARRQTVYLRDILESEAFTGQPSRLTLSVGKDIQGKPFTADLARMPHLLVAGATGSGKSVCINGILLSILYKAQPDEVKLLLIDPKRIELAMYQDLPHLVHPVVTDMALAKSALDWCVAEMDRRYEAMAQMGVRNIDGFNEKVAKLAANPGPDVEVVDPLPYLVLIIDELADLMMTAAKEVEISIVRLAQLARAAGIHLILATQRPSVDVVTGLIKANFPTRIAFQVTSRHDARTILDTVGAEHLLGKGDMLFKPSGAKMVRMHGAFVSDEESARVVQYWKERQAPSYLMDLASWKEEASAEGVAIGGGDDGSDSLSDPVYPQALEFVMEQGKASISLIQRRFRIGFNRAARFIEQMERDGLLGPADGSKPRVVLKGRE</sequence>
<feature type="domain" description="FtsK" evidence="17">
    <location>
        <begin position="407"/>
        <end position="606"/>
    </location>
</feature>
<evidence type="ECO:0000256" key="15">
    <source>
        <dbReference type="SAM" id="MobiDB-lite"/>
    </source>
</evidence>
<keyword evidence="6 14" id="KW-0547">Nucleotide-binding</keyword>
<dbReference type="InterPro" id="IPR041027">
    <property type="entry name" value="FtsK_alpha"/>
</dbReference>
<keyword evidence="9 16" id="KW-1133">Transmembrane helix</keyword>
<evidence type="ECO:0000259" key="17">
    <source>
        <dbReference type="PROSITE" id="PS50901"/>
    </source>
</evidence>
<dbReference type="InterPro" id="IPR002543">
    <property type="entry name" value="FtsK_dom"/>
</dbReference>
<dbReference type="GO" id="GO:0007059">
    <property type="term" value="P:chromosome segregation"/>
    <property type="evidence" value="ECO:0007669"/>
    <property type="project" value="UniProtKB-KW"/>
</dbReference>
<evidence type="ECO:0000313" key="19">
    <source>
        <dbReference type="Proteomes" id="UP000494245"/>
    </source>
</evidence>
<dbReference type="GO" id="GO:0005524">
    <property type="term" value="F:ATP binding"/>
    <property type="evidence" value="ECO:0007669"/>
    <property type="project" value="UniProtKB-UniRule"/>
</dbReference>
<evidence type="ECO:0000256" key="7">
    <source>
        <dbReference type="ARBA" id="ARBA00022829"/>
    </source>
</evidence>
<dbReference type="CDD" id="cd01127">
    <property type="entry name" value="TrwB_TraG_TraD_VirD4"/>
    <property type="match status" value="1"/>
</dbReference>
<evidence type="ECO:0000256" key="2">
    <source>
        <dbReference type="ARBA" id="ARBA00006474"/>
    </source>
</evidence>
<evidence type="ECO:0000256" key="11">
    <source>
        <dbReference type="ARBA" id="ARBA00023136"/>
    </source>
</evidence>
<evidence type="ECO:0000256" key="4">
    <source>
        <dbReference type="ARBA" id="ARBA00022618"/>
    </source>
</evidence>
<comment type="caution">
    <text evidence="18">The sequence shown here is derived from an EMBL/GenBank/DDBJ whole genome shotgun (WGS) entry which is preliminary data.</text>
</comment>
<dbReference type="GO" id="GO:0005886">
    <property type="term" value="C:plasma membrane"/>
    <property type="evidence" value="ECO:0007669"/>
    <property type="project" value="UniProtKB-SubCell"/>
</dbReference>
<keyword evidence="8 14" id="KW-0067">ATP-binding</keyword>
<dbReference type="Proteomes" id="UP000494245">
    <property type="component" value="Unassembled WGS sequence"/>
</dbReference>
<keyword evidence="5 16" id="KW-0812">Transmembrane</keyword>
<dbReference type="InterPro" id="IPR027417">
    <property type="entry name" value="P-loop_NTPase"/>
</dbReference>
<evidence type="ECO:0000256" key="12">
    <source>
        <dbReference type="ARBA" id="ARBA00023306"/>
    </source>
</evidence>
<evidence type="ECO:0000256" key="8">
    <source>
        <dbReference type="ARBA" id="ARBA00022840"/>
    </source>
</evidence>
<dbReference type="Gene3D" id="3.40.50.300">
    <property type="entry name" value="P-loop containing nucleotide triphosphate hydrolases"/>
    <property type="match status" value="1"/>
</dbReference>
<dbReference type="PANTHER" id="PTHR22683">
    <property type="entry name" value="SPORULATION PROTEIN RELATED"/>
    <property type="match status" value="1"/>
</dbReference>
<dbReference type="Pfam" id="PF09397">
    <property type="entry name" value="FtsK_gamma"/>
    <property type="match status" value="1"/>
</dbReference>
<comment type="subcellular location">
    <subcellularLocation>
        <location evidence="1">Cell membrane</location>
        <topology evidence="1">Multi-pass membrane protein</topology>
    </subcellularLocation>
</comment>
<dbReference type="PROSITE" id="PS50901">
    <property type="entry name" value="FTSK"/>
    <property type="match status" value="1"/>
</dbReference>
<protein>
    <submittedName>
        <fullName evidence="18">DNA translocase FtsK</fullName>
    </submittedName>
</protein>
<dbReference type="Gene3D" id="1.10.10.10">
    <property type="entry name" value="Winged helix-like DNA-binding domain superfamily/Winged helix DNA-binding domain"/>
    <property type="match status" value="1"/>
</dbReference>
<dbReference type="SMART" id="SM00843">
    <property type="entry name" value="Ftsk_gamma"/>
    <property type="match status" value="1"/>
</dbReference>
<dbReference type="Gene3D" id="3.30.980.40">
    <property type="match status" value="1"/>
</dbReference>
<feature type="transmembrane region" description="Helical" evidence="16">
    <location>
        <begin position="29"/>
        <end position="48"/>
    </location>
</feature>
<feature type="transmembrane region" description="Helical" evidence="16">
    <location>
        <begin position="163"/>
        <end position="183"/>
    </location>
</feature>
<evidence type="ECO:0000256" key="9">
    <source>
        <dbReference type="ARBA" id="ARBA00022989"/>
    </source>
</evidence>
<feature type="region of interest" description="Disordered" evidence="15">
    <location>
        <begin position="1"/>
        <end position="21"/>
    </location>
</feature>
<keyword evidence="19" id="KW-1185">Reference proteome</keyword>
<evidence type="ECO:0000256" key="10">
    <source>
        <dbReference type="ARBA" id="ARBA00023125"/>
    </source>
</evidence>
<keyword evidence="3" id="KW-1003">Cell membrane</keyword>
<dbReference type="Pfam" id="PF13491">
    <property type="entry name" value="FtsK_4TM"/>
    <property type="match status" value="1"/>
</dbReference>
<keyword evidence="4" id="KW-0132">Cell division</keyword>
<dbReference type="InterPro" id="IPR050206">
    <property type="entry name" value="FtsK/SpoIIIE/SftA"/>
</dbReference>
<reference evidence="18 19" key="2">
    <citation type="submission" date="2020-05" db="EMBL/GenBank/DDBJ databases">
        <title>Draft genome sequence of Desulfovibrio sp. strainFSS-1.</title>
        <authorList>
            <person name="Shimoshige H."/>
            <person name="Kobayashi H."/>
            <person name="Maekawa T."/>
        </authorList>
    </citation>
    <scope>NUCLEOTIDE SEQUENCE [LARGE SCALE GENOMIC DNA]</scope>
    <source>
        <strain evidence="18 19">SIID29052-01</strain>
    </source>
</reference>
<dbReference type="SMART" id="SM00382">
    <property type="entry name" value="AAA"/>
    <property type="match status" value="1"/>
</dbReference>
<feature type="region of interest" description="Disordered" evidence="15">
    <location>
        <begin position="243"/>
        <end position="277"/>
    </location>
</feature>
<evidence type="ECO:0000256" key="6">
    <source>
        <dbReference type="ARBA" id="ARBA00022741"/>
    </source>
</evidence>
<dbReference type="InterPro" id="IPR018541">
    <property type="entry name" value="Ftsk_gamma"/>
</dbReference>
<gene>
    <name evidence="18" type="primary">ftsK</name>
    <name evidence="18" type="ORF">NNJEOMEG_02375</name>
</gene>
<comment type="similarity">
    <text evidence="2">Belongs to the FtsK/SpoIIIE/SftA family.</text>
</comment>
<name>A0A6V8LWS0_9BACT</name>
<dbReference type="InterPro" id="IPR025199">
    <property type="entry name" value="FtsK_4TM"/>
</dbReference>
<feature type="transmembrane region" description="Helical" evidence="16">
    <location>
        <begin position="68"/>
        <end position="91"/>
    </location>
</feature>
<evidence type="ECO:0000256" key="14">
    <source>
        <dbReference type="PROSITE-ProRule" id="PRU00289"/>
    </source>
</evidence>
<proteinExistence type="inferred from homology"/>
<feature type="binding site" evidence="14">
    <location>
        <begin position="424"/>
        <end position="431"/>
    </location>
    <ligand>
        <name>ATP</name>
        <dbReference type="ChEBI" id="CHEBI:30616"/>
    </ligand>
</feature>
<dbReference type="InterPro" id="IPR036390">
    <property type="entry name" value="WH_DNA-bd_sf"/>
</dbReference>
<comment type="subunit">
    <text evidence="13">Homohexamer. Forms a ring that surrounds DNA.</text>
</comment>
<dbReference type="PANTHER" id="PTHR22683:SF41">
    <property type="entry name" value="DNA TRANSLOCASE FTSK"/>
    <property type="match status" value="1"/>
</dbReference>
<evidence type="ECO:0000256" key="1">
    <source>
        <dbReference type="ARBA" id="ARBA00004651"/>
    </source>
</evidence>
<evidence type="ECO:0000313" key="18">
    <source>
        <dbReference type="EMBL" id="GFK94529.1"/>
    </source>
</evidence>
<keyword evidence="10" id="KW-0238">DNA-binding</keyword>
<dbReference type="Pfam" id="PF01580">
    <property type="entry name" value="FtsK_SpoIIIE"/>
    <property type="match status" value="1"/>
</dbReference>
<evidence type="ECO:0000256" key="16">
    <source>
        <dbReference type="SAM" id="Phobius"/>
    </source>
</evidence>
<dbReference type="GO" id="GO:0003677">
    <property type="term" value="F:DNA binding"/>
    <property type="evidence" value="ECO:0007669"/>
    <property type="project" value="UniProtKB-KW"/>
</dbReference>
<accession>A0A6V8LWS0</accession>
<dbReference type="GO" id="GO:0051301">
    <property type="term" value="P:cell division"/>
    <property type="evidence" value="ECO:0007669"/>
    <property type="project" value="UniProtKB-KW"/>
</dbReference>